<sequence length="598" mass="67252">MSSVDDDSVPELPPDSPGSSVSSRLMDEYEELLKHAVVVPNYDPKHLPHTMAEVKGSFPQPTREKLIQIQREEGMSESEEDGDTTPVVVTVTREAQLPDFGQSPINSQHSEQSDQETPRNSISADEEQHKIPPPLFQSKNKSHTENPESHRSFQSEGQRSYRSEGQRSFQREQNTMETEYMSSIDPDVTKMEGMLDQWTVDLKKNVLAEFSQAKIRIVERSKQTLIREQECSAAERANLQNEIERMKELLHTYETSIQRKDQVISNLTQALGKQRDKQEAMRTFSEWKVQHVDLKREKFAEKLANRYHERRLQQRVWEAWHSLIENKWRTRVERACQAKAQEVCQQLTNDYEAKVAGLTEELRVARDEICHLHKQREQYEEAMKKAFMRGVCALNLEAMTIFNKDDQKENKPNGEFEENLESSLPEKDYSGPKTIPQEPVYSSCPKQDVPAPKVITSQGSRSATLSSMAQSRANMAATKSSGSQKGKLVPAKVTSKIDSHRPSSVPSGGSVRTPRPSSSGGSRPGDQGVNGVAPPMSSIVVERHQPVSKETIGKATAVKYPTKKTSTLAEQGGVVHRKIAGQTSSTGPAHLRTVKVVD</sequence>
<feature type="region of interest" description="Disordered" evidence="12">
    <location>
        <begin position="52"/>
        <end position="85"/>
    </location>
</feature>
<dbReference type="GO" id="GO:0005814">
    <property type="term" value="C:centriole"/>
    <property type="evidence" value="ECO:0007669"/>
    <property type="project" value="UniProtKB-SubCell"/>
</dbReference>
<keyword evidence="5" id="KW-0677">Repeat</keyword>
<evidence type="ECO:0000256" key="12">
    <source>
        <dbReference type="SAM" id="MobiDB-lite"/>
    </source>
</evidence>
<accession>A0A8B8CDY0</accession>
<evidence type="ECO:0000256" key="8">
    <source>
        <dbReference type="ARBA" id="ARBA00023306"/>
    </source>
</evidence>
<dbReference type="PANTHER" id="PTHR28618:SF1">
    <property type="entry name" value="CENTROSOMAL PROTEIN POC5"/>
    <property type="match status" value="1"/>
</dbReference>
<dbReference type="PANTHER" id="PTHR28618">
    <property type="entry name" value="CENTROSOMAL PROTEIN POC5"/>
    <property type="match status" value="1"/>
</dbReference>
<organism evidence="13 14">
    <name type="scientific">Crassostrea virginica</name>
    <name type="common">Eastern oyster</name>
    <dbReference type="NCBI Taxonomy" id="6565"/>
    <lineage>
        <taxon>Eukaryota</taxon>
        <taxon>Metazoa</taxon>
        <taxon>Spiralia</taxon>
        <taxon>Lophotrochozoa</taxon>
        <taxon>Mollusca</taxon>
        <taxon>Bivalvia</taxon>
        <taxon>Autobranchia</taxon>
        <taxon>Pteriomorphia</taxon>
        <taxon>Ostreida</taxon>
        <taxon>Ostreoidea</taxon>
        <taxon>Ostreidae</taxon>
        <taxon>Crassostrea</taxon>
    </lineage>
</organism>
<evidence type="ECO:0000256" key="2">
    <source>
        <dbReference type="ARBA" id="ARBA00010411"/>
    </source>
</evidence>
<gene>
    <name evidence="14" type="primary">LOC111117877</name>
</gene>
<keyword evidence="4" id="KW-0963">Cytoplasm</keyword>
<evidence type="ECO:0000313" key="13">
    <source>
        <dbReference type="Proteomes" id="UP000694844"/>
    </source>
</evidence>
<dbReference type="RefSeq" id="XP_022312821.1">
    <property type="nucleotide sequence ID" value="XM_022457113.1"/>
</dbReference>
<dbReference type="KEGG" id="cvn:111117877"/>
<feature type="region of interest" description="Disordered" evidence="12">
    <location>
        <begin position="1"/>
        <end position="24"/>
    </location>
</feature>
<evidence type="ECO:0000256" key="1">
    <source>
        <dbReference type="ARBA" id="ARBA00004114"/>
    </source>
</evidence>
<proteinExistence type="inferred from homology"/>
<keyword evidence="13" id="KW-1185">Reference proteome</keyword>
<feature type="compositionally biased region" description="Basic and acidic residues" evidence="12">
    <location>
        <begin position="405"/>
        <end position="414"/>
    </location>
</feature>
<comment type="function">
    <text evidence="10">Essential for the assembly of the distal half of centrioles, required for centriole elongation. Acts as a negative regulator of centriole elongation.</text>
</comment>
<evidence type="ECO:0000256" key="6">
    <source>
        <dbReference type="ARBA" id="ARBA00023054"/>
    </source>
</evidence>
<evidence type="ECO:0000256" key="5">
    <source>
        <dbReference type="ARBA" id="ARBA00022737"/>
    </source>
</evidence>
<evidence type="ECO:0000256" key="3">
    <source>
        <dbReference type="ARBA" id="ARBA00014910"/>
    </source>
</evidence>
<evidence type="ECO:0000256" key="4">
    <source>
        <dbReference type="ARBA" id="ARBA00022490"/>
    </source>
</evidence>
<dbReference type="GeneID" id="111117877"/>
<name>A0A8B8CDY0_CRAVI</name>
<feature type="compositionally biased region" description="Low complexity" evidence="12">
    <location>
        <begin position="506"/>
        <end position="525"/>
    </location>
</feature>
<comment type="subcellular location">
    <subcellularLocation>
        <location evidence="1">Cytoplasm</location>
        <location evidence="1">Cytoskeleton</location>
        <location evidence="1">Microtubule organizing center</location>
        <location evidence="1">Centrosome</location>
        <location evidence="1">Centriole</location>
    </subcellularLocation>
</comment>
<evidence type="ECO:0000256" key="7">
    <source>
        <dbReference type="ARBA" id="ARBA00023212"/>
    </source>
</evidence>
<feature type="compositionally biased region" description="Basic and acidic residues" evidence="12">
    <location>
        <begin position="62"/>
        <end position="74"/>
    </location>
</feature>
<evidence type="ECO:0000256" key="10">
    <source>
        <dbReference type="ARBA" id="ARBA00049959"/>
    </source>
</evidence>
<feature type="compositionally biased region" description="Polar residues" evidence="12">
    <location>
        <begin position="166"/>
        <end position="181"/>
    </location>
</feature>
<evidence type="ECO:0000256" key="11">
    <source>
        <dbReference type="SAM" id="Coils"/>
    </source>
</evidence>
<dbReference type="Proteomes" id="UP000694844">
    <property type="component" value="Chromosome 10"/>
</dbReference>
<dbReference type="OrthoDB" id="10064898at2759"/>
<feature type="region of interest" description="Disordered" evidence="12">
    <location>
        <begin position="405"/>
        <end position="537"/>
    </location>
</feature>
<evidence type="ECO:0000256" key="9">
    <source>
        <dbReference type="ARBA" id="ARBA00031694"/>
    </source>
</evidence>
<keyword evidence="6 11" id="KW-0175">Coiled coil</keyword>
<feature type="region of interest" description="Disordered" evidence="12">
    <location>
        <begin position="98"/>
        <end position="183"/>
    </location>
</feature>
<keyword evidence="8" id="KW-0131">Cell cycle</keyword>
<reference evidence="14" key="1">
    <citation type="submission" date="2025-08" db="UniProtKB">
        <authorList>
            <consortium name="RefSeq"/>
        </authorList>
    </citation>
    <scope>IDENTIFICATION</scope>
    <source>
        <tissue evidence="14">Whole sample</tissue>
    </source>
</reference>
<evidence type="ECO:0000313" key="14">
    <source>
        <dbReference type="RefSeq" id="XP_022312821.1"/>
    </source>
</evidence>
<feature type="compositionally biased region" description="Basic and acidic residues" evidence="12">
    <location>
        <begin position="142"/>
        <end position="165"/>
    </location>
</feature>
<keyword evidence="7" id="KW-0206">Cytoskeleton</keyword>
<feature type="coiled-coil region" evidence="11">
    <location>
        <begin position="229"/>
        <end position="256"/>
    </location>
</feature>
<dbReference type="AlphaFoldDB" id="A0A8B8CDY0"/>
<comment type="similarity">
    <text evidence="2">Belongs to the POC5 family.</text>
</comment>
<feature type="compositionally biased region" description="Polar residues" evidence="12">
    <location>
        <begin position="455"/>
        <end position="484"/>
    </location>
</feature>
<protein>
    <recommendedName>
        <fullName evidence="3">Centrosomal protein POC5</fullName>
    </recommendedName>
    <alternativeName>
        <fullName evidence="9">Protein of centriole 5</fullName>
    </alternativeName>
</protein>
<dbReference type="InterPro" id="IPR033351">
    <property type="entry name" value="POC5"/>
</dbReference>